<dbReference type="EMBL" id="WBKB01000001">
    <property type="protein sequence ID" value="KAB1644706.1"/>
    <property type="molecule type" value="Genomic_DNA"/>
</dbReference>
<evidence type="ECO:0000256" key="3">
    <source>
        <dbReference type="SAM" id="SignalP"/>
    </source>
</evidence>
<gene>
    <name evidence="6" type="ORF">F8O05_00020</name>
</gene>
<dbReference type="SUPFAM" id="SSF63825">
    <property type="entry name" value="YWTD domain"/>
    <property type="match status" value="1"/>
</dbReference>
<evidence type="ECO:0000256" key="2">
    <source>
        <dbReference type="SAM" id="Phobius"/>
    </source>
</evidence>
<sequence length="1010" mass="104655">MPVTFRRWYRPFAAAAALVLASSIAIPATALAAEEEADSPTEAPSNTQDADTQGTEVPAEQDSESLDTDDASGTSETPNEKSLEDDTEDEAATIVPFVVGPEQVNPPYLYWDVRNSSGNALVGGATVTLQGPRQSNQNWGTEYEVVDNIGQPGYSGLDADPDPGEFLVSRSEVAAITGTNSRWRVQIASAPFGYSAASSGWNQMSSNNSWSNQTYDFGNLNLTFNGGTTGKYTPVCQPGYVYSIGGANGQIRQTVSGGSTTYTQIDLGDQNDYNALGIGADGSTIFAVERDGGGQNNAVRVIQYDPDTGTYVTGDWTSVQVNGASTGIIAGAVDLSTGNYLYGGYAAVTSGGGNNQTTTVYFRLWEFNPTTQQVTFKGQYNTGQNATGNGDMAFDAAGNLYVIWNQNNSSNVAIATVTAANLAAANGGNIPVSLGTTLSLSGDTPASVNGLAFDGDGTVYLGSGTTIYHYDPSTWQPVAPNTTTITGGGSTDLASCNSPATIQVLKDIDGGRVDVSDQFLMTLTTGSTTVGTATTTGDAPGVQEVGVGPFPAVAGHIYSFTEAMASGSASTLADYQTSWVCTDGSTNLSSGTGTSGSVTIPQVSGVAVVCTITNKPLVAHVVIDKTVLDVDGENPEPGVGWTVGAAATATTGSITVSPTGSTLTTNDSGEATWKIRFNNTGGSASVAISETQKPSYEFVSAQCVVTAPNGTTSTVELEDETGDTLTGITPGTRVECGFVNKLQSTSLQLIKDFNIQYGAEENTEDWTLTAKPSTGDTLEFESGETQEVAAGDYTIDEFFSGDDTAVAEGYELENIVCVLTVGTETTDLEIDENNVITLADGDNASCTLTNADKPGSVVWSKIDNGDPGALLAGSEWTLTGPGIEENSPALIIDCTEATCEVGAFKDQDAVAGQFNLTNLSWGTYTLTESKAPAGYALDATPIEFRVGAGEGLSLNWVIDPITNTSIDGPELPLTGGIGRDAFIIAGLVVLGLGAAAATFIQIRRRRGESA</sequence>
<evidence type="ECO:0000313" key="6">
    <source>
        <dbReference type="EMBL" id="KAB1644706.1"/>
    </source>
</evidence>
<keyword evidence="2" id="KW-1133">Transmembrane helix</keyword>
<feature type="domain" description="SpaA-like prealbumin fold" evidence="5">
    <location>
        <begin position="501"/>
        <end position="616"/>
    </location>
</feature>
<protein>
    <recommendedName>
        <fullName evidence="8">LPXTG cell wall anchor domain-containing protein</fullName>
    </recommendedName>
</protein>
<evidence type="ECO:0000259" key="4">
    <source>
        <dbReference type="Pfam" id="PF17802"/>
    </source>
</evidence>
<keyword evidence="7" id="KW-1185">Reference proteome</keyword>
<dbReference type="OrthoDB" id="134475at2"/>
<feature type="region of interest" description="Disordered" evidence="1">
    <location>
        <begin position="32"/>
        <end position="89"/>
    </location>
</feature>
<proteinExistence type="predicted"/>
<evidence type="ECO:0000256" key="1">
    <source>
        <dbReference type="SAM" id="MobiDB-lite"/>
    </source>
</evidence>
<feature type="domain" description="SpaA-like prealbumin fold" evidence="5">
    <location>
        <begin position="773"/>
        <end position="851"/>
    </location>
</feature>
<dbReference type="AlphaFoldDB" id="A0A7J5BEM2"/>
<dbReference type="GO" id="GO:0005975">
    <property type="term" value="P:carbohydrate metabolic process"/>
    <property type="evidence" value="ECO:0007669"/>
    <property type="project" value="UniProtKB-ARBA"/>
</dbReference>
<feature type="transmembrane region" description="Helical" evidence="2">
    <location>
        <begin position="981"/>
        <end position="1000"/>
    </location>
</feature>
<dbReference type="Proteomes" id="UP000433493">
    <property type="component" value="Unassembled WGS sequence"/>
</dbReference>
<dbReference type="Gene3D" id="2.60.40.10">
    <property type="entry name" value="Immunoglobulins"/>
    <property type="match status" value="1"/>
</dbReference>
<dbReference type="Pfam" id="PF20674">
    <property type="entry name" value="SpaA_3"/>
    <property type="match status" value="2"/>
</dbReference>
<dbReference type="InterPro" id="IPR041033">
    <property type="entry name" value="SpaA_PFL_dom_1"/>
</dbReference>
<dbReference type="InterPro" id="IPR048834">
    <property type="entry name" value="SpaA_pre-album"/>
</dbReference>
<evidence type="ECO:0000259" key="5">
    <source>
        <dbReference type="Pfam" id="PF20674"/>
    </source>
</evidence>
<reference evidence="6 7" key="1">
    <citation type="submission" date="2019-09" db="EMBL/GenBank/DDBJ databases">
        <title>Phylogeny of genus Pseudoclavibacter and closely related genus.</title>
        <authorList>
            <person name="Li Y."/>
        </authorList>
    </citation>
    <scope>NUCLEOTIDE SEQUENCE [LARGE SCALE GENOMIC DNA]</scope>
    <source>
        <strain evidence="6 7">KCTC 13959</strain>
    </source>
</reference>
<name>A0A7J5BEM2_9MICO</name>
<keyword evidence="3" id="KW-0732">Signal</keyword>
<feature type="signal peptide" evidence="3">
    <location>
        <begin position="1"/>
        <end position="32"/>
    </location>
</feature>
<keyword evidence="2" id="KW-0472">Membrane</keyword>
<comment type="caution">
    <text evidence="6">The sequence shown here is derived from an EMBL/GenBank/DDBJ whole genome shotgun (WGS) entry which is preliminary data.</text>
</comment>
<feature type="compositionally biased region" description="Acidic residues" evidence="1">
    <location>
        <begin position="59"/>
        <end position="70"/>
    </location>
</feature>
<accession>A0A7J5BEM2</accession>
<feature type="compositionally biased region" description="Polar residues" evidence="1">
    <location>
        <begin position="42"/>
        <end position="55"/>
    </location>
</feature>
<keyword evidence="2" id="KW-0812">Transmembrane</keyword>
<feature type="chain" id="PRO_5029690388" description="LPXTG cell wall anchor domain-containing protein" evidence="3">
    <location>
        <begin position="33"/>
        <end position="1010"/>
    </location>
</feature>
<feature type="domain" description="SpaA-like prealbumin fold" evidence="4">
    <location>
        <begin position="855"/>
        <end position="949"/>
    </location>
</feature>
<organism evidence="6 7">
    <name type="scientific">Gulosibacter chungangensis</name>
    <dbReference type="NCBI Taxonomy" id="979746"/>
    <lineage>
        <taxon>Bacteria</taxon>
        <taxon>Bacillati</taxon>
        <taxon>Actinomycetota</taxon>
        <taxon>Actinomycetes</taxon>
        <taxon>Micrococcales</taxon>
        <taxon>Microbacteriaceae</taxon>
        <taxon>Gulosibacter</taxon>
    </lineage>
</organism>
<evidence type="ECO:0008006" key="8">
    <source>
        <dbReference type="Google" id="ProtNLM"/>
    </source>
</evidence>
<dbReference type="RefSeq" id="WP_158050665.1">
    <property type="nucleotide sequence ID" value="NZ_WBKB01000001.1"/>
</dbReference>
<dbReference type="InterPro" id="IPR013783">
    <property type="entry name" value="Ig-like_fold"/>
</dbReference>
<evidence type="ECO:0000313" key="7">
    <source>
        <dbReference type="Proteomes" id="UP000433493"/>
    </source>
</evidence>
<dbReference type="Pfam" id="PF17802">
    <property type="entry name" value="SpaA"/>
    <property type="match status" value="1"/>
</dbReference>